<gene>
    <name evidence="1" type="ORF">TRIVIDRAFT_18351</name>
</gene>
<reference evidence="1 2" key="1">
    <citation type="journal article" date="2011" name="Genome Biol.">
        <title>Comparative genome sequence analysis underscores mycoparasitism as the ancestral life style of Trichoderma.</title>
        <authorList>
            <person name="Kubicek C.P."/>
            <person name="Herrera-Estrella A."/>
            <person name="Seidl-Seiboth V."/>
            <person name="Martinez D.A."/>
            <person name="Druzhinina I.S."/>
            <person name="Thon M."/>
            <person name="Zeilinger S."/>
            <person name="Casas-Flores S."/>
            <person name="Horwitz B.A."/>
            <person name="Mukherjee P.K."/>
            <person name="Mukherjee M."/>
            <person name="Kredics L."/>
            <person name="Alcaraz L.D."/>
            <person name="Aerts A."/>
            <person name="Antal Z."/>
            <person name="Atanasova L."/>
            <person name="Cervantes-Badillo M.G."/>
            <person name="Challacombe J."/>
            <person name="Chertkov O."/>
            <person name="McCluskey K."/>
            <person name="Coulpier F."/>
            <person name="Deshpande N."/>
            <person name="von Doehren H."/>
            <person name="Ebbole D.J."/>
            <person name="Esquivel-Naranjo E.U."/>
            <person name="Fekete E."/>
            <person name="Flipphi M."/>
            <person name="Glaser F."/>
            <person name="Gomez-Rodriguez E.Y."/>
            <person name="Gruber S."/>
            <person name="Han C."/>
            <person name="Henrissat B."/>
            <person name="Hermosa R."/>
            <person name="Hernandez-Onate M."/>
            <person name="Karaffa L."/>
            <person name="Kosti I."/>
            <person name="Le Crom S."/>
            <person name="Lindquist E."/>
            <person name="Lucas S."/>
            <person name="Luebeck M."/>
            <person name="Luebeck P.S."/>
            <person name="Margeot A."/>
            <person name="Metz B."/>
            <person name="Misra M."/>
            <person name="Nevalainen H."/>
            <person name="Omann M."/>
            <person name="Packer N."/>
            <person name="Perrone G."/>
            <person name="Uresti-Rivera E.E."/>
            <person name="Salamov A."/>
            <person name="Schmoll M."/>
            <person name="Seiboth B."/>
            <person name="Shapiro H."/>
            <person name="Sukno S."/>
            <person name="Tamayo-Ramos J.A."/>
            <person name="Tisch D."/>
            <person name="Wiest A."/>
            <person name="Wilkinson H.H."/>
            <person name="Zhang M."/>
            <person name="Coutinho P.M."/>
            <person name="Kenerley C.M."/>
            <person name="Monte E."/>
            <person name="Baker S.E."/>
            <person name="Grigoriev I.V."/>
        </authorList>
    </citation>
    <scope>NUCLEOTIDE SEQUENCE [LARGE SCALE GENOMIC DNA]</scope>
    <source>
        <strain evidence="2">Gv29-8 / FGSC 10586</strain>
    </source>
</reference>
<accession>G9ML47</accession>
<protein>
    <submittedName>
        <fullName evidence="1">Uncharacterized protein</fullName>
    </submittedName>
</protein>
<evidence type="ECO:0000313" key="1">
    <source>
        <dbReference type="EMBL" id="EHK24941.1"/>
    </source>
</evidence>
<dbReference type="STRING" id="413071.G9ML47"/>
<dbReference type="VEuPathDB" id="FungiDB:TRIVIDRAFT_18351"/>
<dbReference type="AlphaFoldDB" id="G9ML47"/>
<proteinExistence type="predicted"/>
<feature type="non-terminal residue" evidence="1">
    <location>
        <position position="1"/>
    </location>
</feature>
<feature type="non-terminal residue" evidence="1">
    <location>
        <position position="140"/>
    </location>
</feature>
<sequence length="140" mass="15450">RSEFARGPGGFVRGWPSKGGFYVLGPCFGVELEFLGLDRFHNTPRPSISNPTAAADEEEMHCNKMRQLGATWWKNEYEYMKNAIEPESTDGIVLTVGWPAGGGVWVLAVPPIRARVIGAAIIHNAYNMEERCKVIEQLGG</sequence>
<dbReference type="eggNOG" id="ENOG502SQRY">
    <property type="taxonomic scope" value="Eukaryota"/>
</dbReference>
<dbReference type="InParanoid" id="G9ML47"/>
<dbReference type="Proteomes" id="UP000007115">
    <property type="component" value="Unassembled WGS sequence"/>
</dbReference>
<dbReference type="GeneID" id="25789166"/>
<comment type="caution">
    <text evidence="1">The sequence shown here is derived from an EMBL/GenBank/DDBJ whole genome shotgun (WGS) entry which is preliminary data.</text>
</comment>
<dbReference type="OrthoDB" id="4487429at2759"/>
<dbReference type="OMA" id="CICDDEP"/>
<dbReference type="RefSeq" id="XP_013958394.1">
    <property type="nucleotide sequence ID" value="XM_014102919.1"/>
</dbReference>
<keyword evidence="2" id="KW-1185">Reference proteome</keyword>
<dbReference type="EMBL" id="ABDF02000004">
    <property type="protein sequence ID" value="EHK24941.1"/>
    <property type="molecule type" value="Genomic_DNA"/>
</dbReference>
<evidence type="ECO:0000313" key="2">
    <source>
        <dbReference type="Proteomes" id="UP000007115"/>
    </source>
</evidence>
<name>G9ML47_HYPVG</name>
<dbReference type="HOGENOM" id="CLU_104688_2_0_1"/>
<organism evidence="1 2">
    <name type="scientific">Hypocrea virens (strain Gv29-8 / FGSC 10586)</name>
    <name type="common">Gliocladium virens</name>
    <name type="synonym">Trichoderma virens</name>
    <dbReference type="NCBI Taxonomy" id="413071"/>
    <lineage>
        <taxon>Eukaryota</taxon>
        <taxon>Fungi</taxon>
        <taxon>Dikarya</taxon>
        <taxon>Ascomycota</taxon>
        <taxon>Pezizomycotina</taxon>
        <taxon>Sordariomycetes</taxon>
        <taxon>Hypocreomycetidae</taxon>
        <taxon>Hypocreales</taxon>
        <taxon>Hypocreaceae</taxon>
        <taxon>Trichoderma</taxon>
    </lineage>
</organism>